<feature type="compositionally biased region" description="Polar residues" evidence="1">
    <location>
        <begin position="262"/>
        <end position="271"/>
    </location>
</feature>
<feature type="region of interest" description="Disordered" evidence="1">
    <location>
        <begin position="140"/>
        <end position="271"/>
    </location>
</feature>
<reference evidence="2 3" key="1">
    <citation type="submission" date="2022-12" db="EMBL/GenBank/DDBJ databases">
        <title>Chromosome-level genome assembly of true bugs.</title>
        <authorList>
            <person name="Ma L."/>
            <person name="Li H."/>
        </authorList>
    </citation>
    <scope>NUCLEOTIDE SEQUENCE [LARGE SCALE GENOMIC DNA]</scope>
    <source>
        <strain evidence="2">Lab_2022b</strain>
    </source>
</reference>
<comment type="caution">
    <text evidence="2">The sequence shown here is derived from an EMBL/GenBank/DDBJ whole genome shotgun (WGS) entry which is preliminary data.</text>
</comment>
<evidence type="ECO:0000256" key="1">
    <source>
        <dbReference type="SAM" id="MobiDB-lite"/>
    </source>
</evidence>
<keyword evidence="3" id="KW-1185">Reference proteome</keyword>
<gene>
    <name evidence="2" type="ORF">O3M35_000370</name>
</gene>
<feature type="compositionally biased region" description="Basic and acidic residues" evidence="1">
    <location>
        <begin position="1"/>
        <end position="24"/>
    </location>
</feature>
<accession>A0AAW1DN59</accession>
<proteinExistence type="predicted"/>
<organism evidence="2 3">
    <name type="scientific">Rhynocoris fuscipes</name>
    <dbReference type="NCBI Taxonomy" id="488301"/>
    <lineage>
        <taxon>Eukaryota</taxon>
        <taxon>Metazoa</taxon>
        <taxon>Ecdysozoa</taxon>
        <taxon>Arthropoda</taxon>
        <taxon>Hexapoda</taxon>
        <taxon>Insecta</taxon>
        <taxon>Pterygota</taxon>
        <taxon>Neoptera</taxon>
        <taxon>Paraneoptera</taxon>
        <taxon>Hemiptera</taxon>
        <taxon>Heteroptera</taxon>
        <taxon>Panheteroptera</taxon>
        <taxon>Cimicomorpha</taxon>
        <taxon>Reduviidae</taxon>
        <taxon>Harpactorinae</taxon>
        <taxon>Harpactorini</taxon>
        <taxon>Rhynocoris</taxon>
    </lineage>
</organism>
<feature type="region of interest" description="Disordered" evidence="1">
    <location>
        <begin position="1"/>
        <end position="93"/>
    </location>
</feature>
<name>A0AAW1DN59_9HEMI</name>
<dbReference type="EMBL" id="JAPXFL010000001">
    <property type="protein sequence ID" value="KAK9511769.1"/>
    <property type="molecule type" value="Genomic_DNA"/>
</dbReference>
<evidence type="ECO:0000313" key="3">
    <source>
        <dbReference type="Proteomes" id="UP001461498"/>
    </source>
</evidence>
<feature type="compositionally biased region" description="Polar residues" evidence="1">
    <location>
        <begin position="197"/>
        <end position="211"/>
    </location>
</feature>
<dbReference type="Proteomes" id="UP001461498">
    <property type="component" value="Unassembled WGS sequence"/>
</dbReference>
<feature type="compositionally biased region" description="Low complexity" evidence="1">
    <location>
        <begin position="25"/>
        <end position="38"/>
    </location>
</feature>
<feature type="compositionally biased region" description="Low complexity" evidence="1">
    <location>
        <begin position="247"/>
        <end position="256"/>
    </location>
</feature>
<feature type="compositionally biased region" description="Low complexity" evidence="1">
    <location>
        <begin position="66"/>
        <end position="78"/>
    </location>
</feature>
<protein>
    <submittedName>
        <fullName evidence="2">Uncharacterized protein</fullName>
    </submittedName>
</protein>
<dbReference type="AlphaFoldDB" id="A0AAW1DN59"/>
<feature type="compositionally biased region" description="Polar residues" evidence="1">
    <location>
        <begin position="142"/>
        <end position="153"/>
    </location>
</feature>
<evidence type="ECO:0000313" key="2">
    <source>
        <dbReference type="EMBL" id="KAK9511769.1"/>
    </source>
</evidence>
<sequence>MIKNMRAREGDMNADDLPKEEKSRPSPASSLRRLSLAAISFFSDKQRKKNKENAQEKTRRTGNTFSRNSSSQRLSLQENDLRPDSPWGSDIYLTANEGRRPSLLDVLSPQHAGSNPPQISPVLEQTSVADLIRMASLRRLESQSQQPSQNGSRRQSRHPSLSYLFQQQPQNNRERRYSQAQFTRVQEGMPRKRAASVTPTAGGSTSALSLQPSRPTRTSAPQPPPPPPSVIVTSPDGRHRFSVHQVPSTRSSTPGGRRSRTESLSEIVSYP</sequence>